<evidence type="ECO:0000313" key="2">
    <source>
        <dbReference type="Proteomes" id="UP000821853"/>
    </source>
</evidence>
<dbReference type="Proteomes" id="UP000821853">
    <property type="component" value="Chromosome 3"/>
</dbReference>
<sequence>MNVLKSTIESTCFIREEKGDRGALASAASRFLRRNPTLSLVAVLFQPETTPVPALPVVNRHGYTGLSTITQNALDINYGNLRKRPKTEEE</sequence>
<dbReference type="EMBL" id="JABSTR010000005">
    <property type="protein sequence ID" value="KAH9370486.1"/>
    <property type="molecule type" value="Genomic_DNA"/>
</dbReference>
<organism evidence="1 2">
    <name type="scientific">Haemaphysalis longicornis</name>
    <name type="common">Bush tick</name>
    <dbReference type="NCBI Taxonomy" id="44386"/>
    <lineage>
        <taxon>Eukaryota</taxon>
        <taxon>Metazoa</taxon>
        <taxon>Ecdysozoa</taxon>
        <taxon>Arthropoda</taxon>
        <taxon>Chelicerata</taxon>
        <taxon>Arachnida</taxon>
        <taxon>Acari</taxon>
        <taxon>Parasitiformes</taxon>
        <taxon>Ixodida</taxon>
        <taxon>Ixodoidea</taxon>
        <taxon>Ixodidae</taxon>
        <taxon>Haemaphysalinae</taxon>
        <taxon>Haemaphysalis</taxon>
    </lineage>
</organism>
<comment type="caution">
    <text evidence="1">The sequence shown here is derived from an EMBL/GenBank/DDBJ whole genome shotgun (WGS) entry which is preliminary data.</text>
</comment>
<keyword evidence="2" id="KW-1185">Reference proteome</keyword>
<dbReference type="VEuPathDB" id="VectorBase:HLOH_061746"/>
<accession>A0A9J6FWJ6</accession>
<reference evidence="1 2" key="1">
    <citation type="journal article" date="2020" name="Cell">
        <title>Large-Scale Comparative Analyses of Tick Genomes Elucidate Their Genetic Diversity and Vector Capacities.</title>
        <authorList>
            <consortium name="Tick Genome and Microbiome Consortium (TIGMIC)"/>
            <person name="Jia N."/>
            <person name="Wang J."/>
            <person name="Shi W."/>
            <person name="Du L."/>
            <person name="Sun Y."/>
            <person name="Zhan W."/>
            <person name="Jiang J.F."/>
            <person name="Wang Q."/>
            <person name="Zhang B."/>
            <person name="Ji P."/>
            <person name="Bell-Sakyi L."/>
            <person name="Cui X.M."/>
            <person name="Yuan T.T."/>
            <person name="Jiang B.G."/>
            <person name="Yang W.F."/>
            <person name="Lam T.T."/>
            <person name="Chang Q.C."/>
            <person name="Ding S.J."/>
            <person name="Wang X.J."/>
            <person name="Zhu J.G."/>
            <person name="Ruan X.D."/>
            <person name="Zhao L."/>
            <person name="Wei J.T."/>
            <person name="Ye R.Z."/>
            <person name="Que T.C."/>
            <person name="Du C.H."/>
            <person name="Zhou Y.H."/>
            <person name="Cheng J.X."/>
            <person name="Dai P.F."/>
            <person name="Guo W.B."/>
            <person name="Han X.H."/>
            <person name="Huang E.J."/>
            <person name="Li L.F."/>
            <person name="Wei W."/>
            <person name="Gao Y.C."/>
            <person name="Liu J.Z."/>
            <person name="Shao H.Z."/>
            <person name="Wang X."/>
            <person name="Wang C.C."/>
            <person name="Yang T.C."/>
            <person name="Huo Q.B."/>
            <person name="Li W."/>
            <person name="Chen H.Y."/>
            <person name="Chen S.E."/>
            <person name="Zhou L.G."/>
            <person name="Ni X.B."/>
            <person name="Tian J.H."/>
            <person name="Sheng Y."/>
            <person name="Liu T."/>
            <person name="Pan Y.S."/>
            <person name="Xia L.Y."/>
            <person name="Li J."/>
            <person name="Zhao F."/>
            <person name="Cao W.C."/>
        </authorList>
    </citation>
    <scope>NUCLEOTIDE SEQUENCE [LARGE SCALE GENOMIC DNA]</scope>
    <source>
        <strain evidence="1">HaeL-2018</strain>
    </source>
</reference>
<dbReference type="AlphaFoldDB" id="A0A9J6FWJ6"/>
<protein>
    <submittedName>
        <fullName evidence="1">Uncharacterized protein</fullName>
    </submittedName>
</protein>
<proteinExistence type="predicted"/>
<gene>
    <name evidence="1" type="ORF">HPB48_020554</name>
</gene>
<name>A0A9J6FWJ6_HAELO</name>
<evidence type="ECO:0000313" key="1">
    <source>
        <dbReference type="EMBL" id="KAH9370486.1"/>
    </source>
</evidence>